<organism evidence="2 3">
    <name type="scientific">Marinobacter salarius</name>
    <dbReference type="NCBI Taxonomy" id="1420917"/>
    <lineage>
        <taxon>Bacteria</taxon>
        <taxon>Pseudomonadati</taxon>
        <taxon>Pseudomonadota</taxon>
        <taxon>Gammaproteobacteria</taxon>
        <taxon>Pseudomonadales</taxon>
        <taxon>Marinobacteraceae</taxon>
        <taxon>Marinobacter</taxon>
    </lineage>
</organism>
<proteinExistence type="predicted"/>
<accession>A0A1W6KEW6</accession>
<dbReference type="Gene3D" id="3.20.20.370">
    <property type="entry name" value="Glycoside hydrolase/deacetylase"/>
    <property type="match status" value="1"/>
</dbReference>
<name>A0A1W6KEW6_9GAMM</name>
<evidence type="ECO:0000259" key="1">
    <source>
        <dbReference type="Pfam" id="PF03537"/>
    </source>
</evidence>
<sequence length="936" mass="104507">MRIIQSLLYLISVPMIRRHPLLQLLAVALLLPFGFANAVGQPPNIAFYYGNEAPIGSLMAYDWVVLQQDQASDARIDLLTEASTTPIAYVSVGEMARSHRLFASLQNSWLIGKNPAWSSAVLDLRNPEVRAFLLDNLIDPAFERGFQGVFLDTLDSFTLAASGEAQMQAFAEAQTKLISDIRARHPNGKIILNRGFHLPDSVIGQVDGLALESWRNGYNAKDKRYYKVSETDRQWLDKQLQRWREARPDMPMIAIDYVADASQAEELAGQLHRDRFVPWVANPALDRLSPSKPVQVKRHVLVIHDLPEFNMDRSAAHRFGGIILERSGFIPQYHSALEPLPTEPTEDRYAGILVWWETGDRHSGLCSWLARQQDKGVPVVLMGLIPGNPACSGVMAASSTTVPAAPLSHERVHPSVANYEGRRLPSLTTQAMPKVEGHTPWLTITDAQGQQFSAIYTHDKGGVASAPFLFETGPDDEAYWLFNPFEFIQQAFSAPAMPVIDTTTENGRRILTAHIDGDGFVSRGEFPGSPLSAQVIQDEILSRYEVPHTVSVIEAEVSPEGLYPRASKEAERIARAIFRLNSVEVASHTYSHPFFWQSIEGGPAPRLENTLYGYFMNIPDYQASLEREIEGSVGYINQRLAPANKRVSVFLWTGDARPGANALKRVREAGLVNVNGGNTKPLPYASELAETWPDARPVGDELQVYAPVMNENVYTNDWTGPYYGFRNVTDTFRILEDKGRLKPMGIYYHFYSGTKPEALGALHEVYQYALDQPVTPLYLSDYAKRVQTLYYSALLRDDDGGWRWRGIGQPHTVTIEQDRFPDLERSTGVAGFHDAAGHRYVHLTGDSPRLLLTDSAPKGPWLAHANGVLTQWQREQVAGKWRITLGLQSHRNVEFTLAGTRRCTTSGGSARMSRSGEQVRIVLSSRQTESLMLECQ</sequence>
<dbReference type="AlphaFoldDB" id="A0A1W6KEW6"/>
<dbReference type="STRING" id="1420917.AU15_09470"/>
<dbReference type="Pfam" id="PF03537">
    <property type="entry name" value="Glyco_hydro_114"/>
    <property type="match status" value="1"/>
</dbReference>
<evidence type="ECO:0000313" key="2">
    <source>
        <dbReference type="EMBL" id="ARM85966.1"/>
    </source>
</evidence>
<dbReference type="GO" id="GO:0016787">
    <property type="term" value="F:hydrolase activity"/>
    <property type="evidence" value="ECO:0007669"/>
    <property type="project" value="UniProtKB-KW"/>
</dbReference>
<dbReference type="PANTHER" id="PTHR35882">
    <property type="entry name" value="PELA"/>
    <property type="match status" value="1"/>
</dbReference>
<gene>
    <name evidence="2" type="ORF">MARSALSMR5_03946</name>
</gene>
<dbReference type="InterPro" id="IPR004352">
    <property type="entry name" value="GH114_TIM-barrel"/>
</dbReference>
<dbReference type="InterPro" id="IPR011330">
    <property type="entry name" value="Glyco_hydro/deAcase_b/a-brl"/>
</dbReference>
<feature type="domain" description="Glycoside-hydrolase family GH114 TIM-barrel" evidence="1">
    <location>
        <begin position="66"/>
        <end position="286"/>
    </location>
</feature>
<dbReference type="PIRSF" id="PIRSF029570">
    <property type="entry name" value="UCP029570"/>
    <property type="match status" value="1"/>
</dbReference>
<dbReference type="SUPFAM" id="SSF88713">
    <property type="entry name" value="Glycoside hydrolase/deacetylase"/>
    <property type="match status" value="1"/>
</dbReference>
<evidence type="ECO:0000313" key="3">
    <source>
        <dbReference type="Proteomes" id="UP000193100"/>
    </source>
</evidence>
<dbReference type="InterPro" id="IPR013785">
    <property type="entry name" value="Aldolase_TIM"/>
</dbReference>
<dbReference type="EMBL" id="CP020931">
    <property type="protein sequence ID" value="ARM85966.1"/>
    <property type="molecule type" value="Genomic_DNA"/>
</dbReference>
<dbReference type="SUPFAM" id="SSF51445">
    <property type="entry name" value="(Trans)glycosidases"/>
    <property type="match status" value="1"/>
</dbReference>
<dbReference type="Proteomes" id="UP000193100">
    <property type="component" value="Chromosome"/>
</dbReference>
<dbReference type="InterPro" id="IPR017853">
    <property type="entry name" value="GH"/>
</dbReference>
<dbReference type="PANTHER" id="PTHR35882:SF2">
    <property type="entry name" value="PELA"/>
    <property type="match status" value="1"/>
</dbReference>
<dbReference type="CDD" id="cd10922">
    <property type="entry name" value="CE4_PelA_like_C"/>
    <property type="match status" value="1"/>
</dbReference>
<dbReference type="Gene3D" id="3.20.20.70">
    <property type="entry name" value="Aldolase class I"/>
    <property type="match status" value="1"/>
</dbReference>
<keyword evidence="2" id="KW-0378">Hydrolase</keyword>
<dbReference type="InterPro" id="IPR016925">
    <property type="entry name" value="UCP029570"/>
</dbReference>
<protein>
    <submittedName>
        <fullName evidence="2">Glycoside-hydrolase family GH114</fullName>
    </submittedName>
</protein>
<dbReference type="GO" id="GO:0005975">
    <property type="term" value="P:carbohydrate metabolic process"/>
    <property type="evidence" value="ECO:0007669"/>
    <property type="project" value="InterPro"/>
</dbReference>
<reference evidence="2 3" key="1">
    <citation type="submission" date="2017-04" db="EMBL/GenBank/DDBJ databases">
        <title>Genome Sequence of Marinobacter salarius strain SMR5 Isolated from a culture of the Diatom Skeletonema marinoi.</title>
        <authorList>
            <person name="Topel M."/>
            <person name="Pinder M.I.M."/>
            <person name="Johansson O.N."/>
            <person name="Kourtchenko O."/>
            <person name="Godhe A."/>
            <person name="Clarke A.K."/>
        </authorList>
    </citation>
    <scope>NUCLEOTIDE SEQUENCE [LARGE SCALE GENOMIC DNA]</scope>
    <source>
        <strain evidence="2 3">SMR5</strain>
    </source>
</reference>